<accession>A0AAW1PKX2</accession>
<sequence length="347" mass="38920">MQSQELLKCMVSAWYPRFRDVTFRTQLVDLPEEFVAFLVEDGVSLAENSAALPRRARADEFADVDEYQEWDEADVDQAEAATQVENWPELMRRISDAITELGGQVIPKLSWSVPKDATWISANKSLICENAEEVVLLLKSSDRIAHDICHAFDGCTAPPCPPPKHTLALRKAYDLKPEREFRCFVKGNDLIGVSQRDITSYYPQLRAQQEELMEIILEFFEEHLEHRFPSADYVVDLYVATNGKVRIVDFNPPGGTTSPLLFSWEELAYASPQAPPELASSSFPQPCSSSGILDFRIITEPINIQPHSTAYAMPYDLVDSAPGSAVNELMRQARDADGLFAAMPAEE</sequence>
<dbReference type="PANTHER" id="PTHR15323">
    <property type="entry name" value="D123 PROTEIN"/>
    <property type="match status" value="1"/>
</dbReference>
<dbReference type="Pfam" id="PF07065">
    <property type="entry name" value="D123"/>
    <property type="match status" value="1"/>
</dbReference>
<dbReference type="GO" id="GO:0005737">
    <property type="term" value="C:cytoplasm"/>
    <property type="evidence" value="ECO:0007669"/>
    <property type="project" value="TreeGrafter"/>
</dbReference>
<evidence type="ECO:0008006" key="4">
    <source>
        <dbReference type="Google" id="ProtNLM"/>
    </source>
</evidence>
<dbReference type="Proteomes" id="UP001489004">
    <property type="component" value="Unassembled WGS sequence"/>
</dbReference>
<organism evidence="2 3">
    <name type="scientific">[Myrmecia] bisecta</name>
    <dbReference type="NCBI Taxonomy" id="41462"/>
    <lineage>
        <taxon>Eukaryota</taxon>
        <taxon>Viridiplantae</taxon>
        <taxon>Chlorophyta</taxon>
        <taxon>core chlorophytes</taxon>
        <taxon>Trebouxiophyceae</taxon>
        <taxon>Trebouxiales</taxon>
        <taxon>Trebouxiaceae</taxon>
        <taxon>Myrmecia</taxon>
    </lineage>
</organism>
<reference evidence="2 3" key="1">
    <citation type="journal article" date="2024" name="Nat. Commun.">
        <title>Phylogenomics reveals the evolutionary origins of lichenization in chlorophyte algae.</title>
        <authorList>
            <person name="Puginier C."/>
            <person name="Libourel C."/>
            <person name="Otte J."/>
            <person name="Skaloud P."/>
            <person name="Haon M."/>
            <person name="Grisel S."/>
            <person name="Petersen M."/>
            <person name="Berrin J.G."/>
            <person name="Delaux P.M."/>
            <person name="Dal Grande F."/>
            <person name="Keller J."/>
        </authorList>
    </citation>
    <scope>NUCLEOTIDE SEQUENCE [LARGE SCALE GENOMIC DNA]</scope>
    <source>
        <strain evidence="2 3">SAG 2043</strain>
    </source>
</reference>
<comment type="similarity">
    <text evidence="1">Belongs to the CDC123 family.</text>
</comment>
<gene>
    <name evidence="2" type="ORF">WJX72_010569</name>
</gene>
<name>A0AAW1PKX2_9CHLO</name>
<evidence type="ECO:0000313" key="3">
    <source>
        <dbReference type="Proteomes" id="UP001489004"/>
    </source>
</evidence>
<evidence type="ECO:0000313" key="2">
    <source>
        <dbReference type="EMBL" id="KAK9810430.1"/>
    </source>
</evidence>
<dbReference type="PANTHER" id="PTHR15323:SF6">
    <property type="entry name" value="CELL DIVISION CYCLE PROTEIN 123 HOMOLOG"/>
    <property type="match status" value="1"/>
</dbReference>
<protein>
    <recommendedName>
        <fullName evidence="4">Cell division cycle protein 123</fullName>
    </recommendedName>
</protein>
<dbReference type="InterPro" id="IPR009772">
    <property type="entry name" value="CDC123"/>
</dbReference>
<dbReference type="AlphaFoldDB" id="A0AAW1PKX2"/>
<dbReference type="EMBL" id="JALJOR010000010">
    <property type="protein sequence ID" value="KAK9810430.1"/>
    <property type="molecule type" value="Genomic_DNA"/>
</dbReference>
<evidence type="ECO:0000256" key="1">
    <source>
        <dbReference type="ARBA" id="ARBA00011047"/>
    </source>
</evidence>
<keyword evidence="3" id="KW-1185">Reference proteome</keyword>
<proteinExistence type="inferred from homology"/>
<comment type="caution">
    <text evidence="2">The sequence shown here is derived from an EMBL/GenBank/DDBJ whole genome shotgun (WGS) entry which is preliminary data.</text>
</comment>